<dbReference type="Proteomes" id="UP000070659">
    <property type="component" value="Unassembled WGS sequence"/>
</dbReference>
<gene>
    <name evidence="2" type="ORF">LI90_3350</name>
    <name evidence="3" type="ORF">TH66_11285</name>
    <name evidence="4" type="ORF">TR74_11935</name>
</gene>
<dbReference type="EMBL" id="JYIJ01000017">
    <property type="protein sequence ID" value="KWX03476.1"/>
    <property type="molecule type" value="Genomic_DNA"/>
</dbReference>
<evidence type="ECO:0000313" key="6">
    <source>
        <dbReference type="Proteomes" id="UP000070598"/>
    </source>
</evidence>
<dbReference type="EMBL" id="LAXD01000001">
    <property type="protein sequence ID" value="KWX02307.1"/>
    <property type="molecule type" value="Genomic_DNA"/>
</dbReference>
<evidence type="ECO:0000313" key="7">
    <source>
        <dbReference type="Proteomes" id="UP000070659"/>
    </source>
</evidence>
<reference evidence="2" key="3">
    <citation type="submission" date="2015-04" db="EMBL/GenBank/DDBJ databases">
        <title>Physiological reanalysis, assessment of diazotrophy, and genome sequences of multiple isolates of Streptomyces thermoautotrophicus.</title>
        <authorList>
            <person name="MacKellar D.C."/>
            <person name="Lieber L."/>
            <person name="Norman J."/>
            <person name="Bolger A."/>
            <person name="Tobin C."/>
            <person name="Murray J.W."/>
            <person name="Woodward J."/>
            <person name="Friesen M."/>
            <person name="Prell J."/>
        </authorList>
    </citation>
    <scope>NUCLEOTIDE SEQUENCE [LARGE SCALE GENOMIC DNA]</scope>
    <source>
        <strain evidence="2">H1</strain>
    </source>
</reference>
<organism evidence="4 6">
    <name type="scientific">Carbonactinospora thermoautotrophica</name>
    <dbReference type="NCBI Taxonomy" id="1469144"/>
    <lineage>
        <taxon>Bacteria</taxon>
        <taxon>Bacillati</taxon>
        <taxon>Actinomycetota</taxon>
        <taxon>Actinomycetes</taxon>
        <taxon>Kitasatosporales</taxon>
        <taxon>Carbonactinosporaceae</taxon>
        <taxon>Carbonactinospora</taxon>
    </lineage>
</organism>
<proteinExistence type="predicted"/>
<dbReference type="InterPro" id="IPR054206">
    <property type="entry name" value="DUF6912"/>
</dbReference>
<reference evidence="5" key="4">
    <citation type="submission" date="2015-04" db="EMBL/GenBank/DDBJ databases">
        <title>Physiological reanalysis, assessment of diazotrophy, and genome sequences of multiple isolates of Streptomyces thermoautotrophicus.</title>
        <authorList>
            <person name="MacKellar D.C."/>
            <person name="Lieber L."/>
            <person name="Norman J."/>
            <person name="Bolger A."/>
            <person name="Tobin C."/>
            <person name="Murray J.W."/>
            <person name="Chang R."/>
            <person name="Ford T."/>
            <person name="Nguyen P.Q."/>
            <person name="Woodward J."/>
            <person name="Permingeat H."/>
            <person name="Joshi N.S."/>
            <person name="Silver P.A."/>
            <person name="Usadel B."/>
            <person name="Rutherford A.W."/>
            <person name="Friesen M."/>
            <person name="Prell J."/>
        </authorList>
    </citation>
    <scope>NUCLEOTIDE SEQUENCE [LARGE SCALE GENOMIC DNA]</scope>
    <source>
        <strain evidence="5">H1</strain>
    </source>
</reference>
<evidence type="ECO:0000313" key="2">
    <source>
        <dbReference type="EMBL" id="KWX02307.1"/>
    </source>
</evidence>
<comment type="caution">
    <text evidence="4">The sequence shown here is derived from an EMBL/GenBank/DDBJ whole genome shotgun (WGS) entry which is preliminary data.</text>
</comment>
<keyword evidence="1" id="KW-0732">Signal</keyword>
<name>A0A132NG09_9ACTN</name>
<reference evidence="6" key="2">
    <citation type="submission" date="2015-02" db="EMBL/GenBank/DDBJ databases">
        <title>Physiological reanalysis, assessment of diazotrophy, and genome sequences of multiple isolates of Streptomyces thermoautotrophicus.</title>
        <authorList>
            <person name="MacKellar D.C."/>
            <person name="Lieber L."/>
            <person name="Norman J."/>
            <person name="Bolger A."/>
            <person name="Tobin C."/>
            <person name="Murray J.W."/>
            <person name="Friesen M."/>
            <person name="Prell J."/>
        </authorList>
    </citation>
    <scope>NUCLEOTIDE SEQUENCE [LARGE SCALE GENOMIC DNA]</scope>
    <source>
        <strain evidence="6">UBT1</strain>
    </source>
</reference>
<dbReference type="PATRIC" id="fig|1469144.10.peg.3601"/>
<protein>
    <submittedName>
        <fullName evidence="4">Uncharacterized protein</fullName>
    </submittedName>
</protein>
<dbReference type="STRING" id="1469144.LI90_3350"/>
<sequence length="163" mass="17671">MRVYVPSTLPALAAAFAAGSIAPVPVAAYTVTPALREWYVSGDIEELEYVAMMDAARASLRLLDNEPLAPRRRVVIAADVPDNVAVPRADLERSLVYVNQVIPLAKWASVHVDDPEAVEDVRKAAAAIVAAELGDPDAEFIVAAAEDHELQWYATQEIPDLLR</sequence>
<evidence type="ECO:0000313" key="4">
    <source>
        <dbReference type="EMBL" id="KWX09054.1"/>
    </source>
</evidence>
<dbReference type="Pfam" id="PF21853">
    <property type="entry name" value="DUF6912"/>
    <property type="match status" value="1"/>
</dbReference>
<dbReference type="OrthoDB" id="3214389at2"/>
<feature type="signal peptide" evidence="1">
    <location>
        <begin position="1"/>
        <end position="27"/>
    </location>
</feature>
<evidence type="ECO:0000313" key="5">
    <source>
        <dbReference type="Proteomes" id="UP000070188"/>
    </source>
</evidence>
<dbReference type="AlphaFoldDB" id="A0A132NG09"/>
<feature type="chain" id="PRO_5038211650" evidence="1">
    <location>
        <begin position="28"/>
        <end position="163"/>
    </location>
</feature>
<dbReference type="Proteomes" id="UP000070188">
    <property type="component" value="Unassembled WGS sequence"/>
</dbReference>
<evidence type="ECO:0000313" key="3">
    <source>
        <dbReference type="EMBL" id="KWX03476.1"/>
    </source>
</evidence>
<dbReference type="EMBL" id="JYIK01000897">
    <property type="protein sequence ID" value="KWX09054.1"/>
    <property type="molecule type" value="Genomic_DNA"/>
</dbReference>
<reference evidence="4 7" key="1">
    <citation type="submission" date="2015-02" db="EMBL/GenBank/DDBJ databases">
        <title>Physiological reanalysis, assessment of diazotrophy, and genome sequences of multiple isolates of Streptomyces thermoautotrophicus.</title>
        <authorList>
            <person name="MacKellar D.C."/>
            <person name="Lieber L."/>
            <person name="Norman J."/>
            <person name="Bolger A."/>
            <person name="Tobin C."/>
            <person name="Murray J.W."/>
            <person name="Prell J."/>
        </authorList>
    </citation>
    <scope>NUCLEOTIDE SEQUENCE [LARGE SCALE GENOMIC DNA]</scope>
    <source>
        <strain evidence="4 7">UBT1</strain>
    </source>
</reference>
<dbReference type="RefSeq" id="WP_066889237.1">
    <property type="nucleotide sequence ID" value="NZ_CP171739.1"/>
</dbReference>
<accession>A0A132NG09</accession>
<keyword evidence="5" id="KW-1185">Reference proteome</keyword>
<evidence type="ECO:0000256" key="1">
    <source>
        <dbReference type="SAM" id="SignalP"/>
    </source>
</evidence>
<dbReference type="Proteomes" id="UP000070598">
    <property type="component" value="Unassembled WGS sequence"/>
</dbReference>